<dbReference type="RefSeq" id="WP_149113212.1">
    <property type="nucleotide sequence ID" value="NZ_CP042425.1"/>
</dbReference>
<dbReference type="AlphaFoldDB" id="A0A5C1ALA4"/>
<name>A0A5C1ALA4_9BACT</name>
<dbReference type="EMBL" id="CP042425">
    <property type="protein sequence ID" value="QEL18746.1"/>
    <property type="molecule type" value="Genomic_DNA"/>
</dbReference>
<sequence>MTALVLTPFSTRQNAVEVARQDYRLAKKHYQDVCERRDATCPACVLQFQSASERRQAAFEAYMAAMSAQ</sequence>
<evidence type="ECO:0000313" key="1">
    <source>
        <dbReference type="EMBL" id="QEL18746.1"/>
    </source>
</evidence>
<evidence type="ECO:0000313" key="2">
    <source>
        <dbReference type="Proteomes" id="UP000324974"/>
    </source>
</evidence>
<accession>A0A5C1ALA4</accession>
<protein>
    <submittedName>
        <fullName evidence="1">Uncharacterized protein</fullName>
    </submittedName>
</protein>
<proteinExistence type="predicted"/>
<organism evidence="1 2">
    <name type="scientific">Limnoglobus roseus</name>
    <dbReference type="NCBI Taxonomy" id="2598579"/>
    <lineage>
        <taxon>Bacteria</taxon>
        <taxon>Pseudomonadati</taxon>
        <taxon>Planctomycetota</taxon>
        <taxon>Planctomycetia</taxon>
        <taxon>Gemmatales</taxon>
        <taxon>Gemmataceae</taxon>
        <taxon>Limnoglobus</taxon>
    </lineage>
</organism>
<gene>
    <name evidence="1" type="ORF">PX52LOC_05783</name>
</gene>
<dbReference type="KEGG" id="lrs:PX52LOC_05783"/>
<reference evidence="2" key="1">
    <citation type="submission" date="2019-08" db="EMBL/GenBank/DDBJ databases">
        <title>Limnoglobus roseus gen. nov., sp. nov., a novel freshwater planctomycete with a giant genome from the family Gemmataceae.</title>
        <authorList>
            <person name="Kulichevskaya I.S."/>
            <person name="Naumoff D.G."/>
            <person name="Miroshnikov K."/>
            <person name="Ivanova A."/>
            <person name="Philippov D.A."/>
            <person name="Hakobyan A."/>
            <person name="Rijpstra I.C."/>
            <person name="Sinninghe Damste J.S."/>
            <person name="Liesack W."/>
            <person name="Dedysh S.N."/>
        </authorList>
    </citation>
    <scope>NUCLEOTIDE SEQUENCE [LARGE SCALE GENOMIC DNA]</scope>
    <source>
        <strain evidence="2">PX52</strain>
    </source>
</reference>
<keyword evidence="2" id="KW-1185">Reference proteome</keyword>
<dbReference type="Proteomes" id="UP000324974">
    <property type="component" value="Chromosome"/>
</dbReference>